<keyword evidence="2" id="KW-1185">Reference proteome</keyword>
<evidence type="ECO:0000313" key="2">
    <source>
        <dbReference type="Proteomes" id="UP000679725"/>
    </source>
</evidence>
<sequence>MFNVSPHQKTTGLAVLSLNCLLIINEFCERSAAYQLLIESHFYQKLQVLLMPLADPGTGFSRHGRKICQAIA</sequence>
<comment type="caution">
    <text evidence="1">The sequence shown here is derived from an EMBL/GenBank/DDBJ whole genome shotgun (WGS) entry which is preliminary data.</text>
</comment>
<name>A0ABM8UJ17_9BACT</name>
<evidence type="ECO:0000313" key="1">
    <source>
        <dbReference type="EMBL" id="CAG5067509.1"/>
    </source>
</evidence>
<organism evidence="1 2">
    <name type="scientific">Dyadobacter linearis</name>
    <dbReference type="NCBI Taxonomy" id="2823330"/>
    <lineage>
        <taxon>Bacteria</taxon>
        <taxon>Pseudomonadati</taxon>
        <taxon>Bacteroidota</taxon>
        <taxon>Cytophagia</taxon>
        <taxon>Cytophagales</taxon>
        <taxon>Spirosomataceae</taxon>
        <taxon>Dyadobacter</taxon>
    </lineage>
</organism>
<accession>A0ABM8UJ17</accession>
<dbReference type="Proteomes" id="UP000679725">
    <property type="component" value="Unassembled WGS sequence"/>
</dbReference>
<protein>
    <submittedName>
        <fullName evidence="1">Uncharacterized protein</fullName>
    </submittedName>
</protein>
<reference evidence="1 2" key="1">
    <citation type="submission" date="2021-04" db="EMBL/GenBank/DDBJ databases">
        <authorList>
            <person name="Rodrigo-Torres L."/>
            <person name="Arahal R. D."/>
            <person name="Lucena T."/>
        </authorList>
    </citation>
    <scope>NUCLEOTIDE SEQUENCE [LARGE SCALE GENOMIC DNA]</scope>
    <source>
        <strain evidence="1 2">CECT 9623</strain>
    </source>
</reference>
<dbReference type="EMBL" id="CAJRAU010000001">
    <property type="protein sequence ID" value="CAG5067509.1"/>
    <property type="molecule type" value="Genomic_DNA"/>
</dbReference>
<proteinExistence type="predicted"/>
<gene>
    <name evidence="1" type="ORF">DYBT9623_00230</name>
</gene>